<dbReference type="EMBL" id="MPUH01000158">
    <property type="protein sequence ID" value="OMJ88162.1"/>
    <property type="molecule type" value="Genomic_DNA"/>
</dbReference>
<protein>
    <submittedName>
        <fullName evidence="3">Uncharacterized protein</fullName>
    </submittedName>
</protein>
<comment type="caution">
    <text evidence="3">The sequence shown here is derived from an EMBL/GenBank/DDBJ whole genome shotgun (WGS) entry which is preliminary data.</text>
</comment>
<dbReference type="Proteomes" id="UP000187209">
    <property type="component" value="Unassembled WGS sequence"/>
</dbReference>
<gene>
    <name evidence="3" type="ORF">SteCoe_9981</name>
</gene>
<evidence type="ECO:0000256" key="2">
    <source>
        <dbReference type="SAM" id="MobiDB-lite"/>
    </source>
</evidence>
<feature type="compositionally biased region" description="Basic and acidic residues" evidence="2">
    <location>
        <begin position="807"/>
        <end position="821"/>
    </location>
</feature>
<reference evidence="3 4" key="1">
    <citation type="submission" date="2016-11" db="EMBL/GenBank/DDBJ databases">
        <title>The macronuclear genome of Stentor coeruleus: a giant cell with tiny introns.</title>
        <authorList>
            <person name="Slabodnick M."/>
            <person name="Ruby J.G."/>
            <person name="Reiff S.B."/>
            <person name="Swart E.C."/>
            <person name="Gosai S."/>
            <person name="Prabakaran S."/>
            <person name="Witkowska E."/>
            <person name="Larue G.E."/>
            <person name="Fisher S."/>
            <person name="Freeman R.M."/>
            <person name="Gunawardena J."/>
            <person name="Chu W."/>
            <person name="Stover N.A."/>
            <person name="Gregory B.D."/>
            <person name="Nowacki M."/>
            <person name="Derisi J."/>
            <person name="Roy S.W."/>
            <person name="Marshall W.F."/>
            <person name="Sood P."/>
        </authorList>
    </citation>
    <scope>NUCLEOTIDE SEQUENCE [LARGE SCALE GENOMIC DNA]</scope>
    <source>
        <strain evidence="3">WM001</strain>
    </source>
</reference>
<dbReference type="OrthoDB" id="190375at2759"/>
<dbReference type="PROSITE" id="PS50096">
    <property type="entry name" value="IQ"/>
    <property type="match status" value="1"/>
</dbReference>
<feature type="region of interest" description="Disordered" evidence="2">
    <location>
        <begin position="125"/>
        <end position="174"/>
    </location>
</feature>
<feature type="compositionally biased region" description="Polar residues" evidence="2">
    <location>
        <begin position="157"/>
        <end position="174"/>
    </location>
</feature>
<accession>A0A1R2CGK7</accession>
<proteinExistence type="predicted"/>
<feature type="compositionally biased region" description="Polar residues" evidence="2">
    <location>
        <begin position="126"/>
        <end position="149"/>
    </location>
</feature>
<evidence type="ECO:0000313" key="4">
    <source>
        <dbReference type="Proteomes" id="UP000187209"/>
    </source>
</evidence>
<keyword evidence="1" id="KW-0175">Coiled coil</keyword>
<evidence type="ECO:0000256" key="1">
    <source>
        <dbReference type="SAM" id="Coils"/>
    </source>
</evidence>
<evidence type="ECO:0000313" key="3">
    <source>
        <dbReference type="EMBL" id="OMJ88162.1"/>
    </source>
</evidence>
<name>A0A1R2CGK7_9CILI</name>
<keyword evidence="4" id="KW-1185">Reference proteome</keyword>
<feature type="compositionally biased region" description="Polar residues" evidence="2">
    <location>
        <begin position="1"/>
        <end position="15"/>
    </location>
</feature>
<dbReference type="Gene3D" id="1.20.5.190">
    <property type="match status" value="1"/>
</dbReference>
<feature type="region of interest" description="Disordered" evidence="2">
    <location>
        <begin position="1"/>
        <end position="75"/>
    </location>
</feature>
<feature type="region of interest" description="Disordered" evidence="2">
    <location>
        <begin position="798"/>
        <end position="821"/>
    </location>
</feature>
<feature type="region of interest" description="Disordered" evidence="2">
    <location>
        <begin position="561"/>
        <end position="596"/>
    </location>
</feature>
<sequence length="1044" mass="122532">MSYSKTPPSGFSKSLTDPLKNIRPVLQSRKKTETKPADGKQSPGPALKNKKQITPAKKNEKSKIPPSNVNESNIVAYKVQRDMRFRKQESAKTERKTLKEIEKLQENIRRIPSYSEMPQAIEEKGITSTRSNKTPNSRSSIQPGSTFAHSTHRESSTAKSSISQDIGENINDSKTGSIKDRICKRLMEKIGKLPEKNFEIVKEFNIFDDLKLENRQSLKSERIDHDDDDEVSFEDPNKFMPEIPFFQYNYNDYEFVNDFSMNHYDKIKTFNSEPFPNTIEIIHELHLDTKKKKIFTCRTDEYMPIILPITQPYFVNLGKFVVKKLESFNQEDFQVKKKEKIVKILEKSIWKALEKPILPLEYDEKEKEIEILITDIDDYEILVKPIIGFIERKKWLCQKKYKSLLEIGVKRFEIVSKPLIVLEIDEDEEMRSEVALQTSPELNRVFSIDLCSSPIPRQESMENEEKYVNLRLEKMEMDPNLFADSRGSIELVYGNNQKELRKSDCVQRASLHDFLIQEFKTPTKAPLTITKTEEIFIANYESTPEDSSSCVFPNPNRLSFGPAQENDLPDSHQEKPENPEKSENLEKPKDPPSASTTKINERLLAIKIQKVFRRFLSKKEVKDKKSFNARLIRQKDSSLYILFKICKMSHLFKYFQTWKSYQSSSESPEIIEKFLHYTASFIQRNWKGYYVRKYVIPALSQIKILKSKLKSLLCGWKTRKVFMTKRMQNHIKNIKDLQKMIYELKNDPDSTSKVLLQQMIDQIPKMHSKFIKDFNSIYRTGAWVALLNKPIVVKIQDPSKNSTPACTERKAPTPPPKREKLINRDDLPIKPLQIAYEEVVNESDLPEENVQEKPKKVFTNFLKRKTQRISILKENSEKSVNAREETKEKVEIEEETDNINDNLWEIQEETMQDEKKAEGKPKQFLRRKSQAVKPKKVQWKVQKKIDCWVSKEIYTKKQKKQQIGKEKEFLSTEELEILFEQALNNYVDTASYLKKFERVANKSKIPQFKNCSEFLFEFKEDNYYEMLEELESHYLQLCHQGLKF</sequence>
<dbReference type="AlphaFoldDB" id="A0A1R2CGK7"/>
<feature type="compositionally biased region" description="Basic and acidic residues" evidence="2">
    <location>
        <begin position="569"/>
        <end position="590"/>
    </location>
</feature>
<feature type="coiled-coil region" evidence="1">
    <location>
        <begin position="873"/>
        <end position="909"/>
    </location>
</feature>
<organism evidence="3 4">
    <name type="scientific">Stentor coeruleus</name>
    <dbReference type="NCBI Taxonomy" id="5963"/>
    <lineage>
        <taxon>Eukaryota</taxon>
        <taxon>Sar</taxon>
        <taxon>Alveolata</taxon>
        <taxon>Ciliophora</taxon>
        <taxon>Postciliodesmatophora</taxon>
        <taxon>Heterotrichea</taxon>
        <taxon>Heterotrichida</taxon>
        <taxon>Stentoridae</taxon>
        <taxon>Stentor</taxon>
    </lineage>
</organism>